<organism evidence="2 3">
    <name type="scientific">Caenorhabditis briggsae</name>
    <dbReference type="NCBI Taxonomy" id="6238"/>
    <lineage>
        <taxon>Eukaryota</taxon>
        <taxon>Metazoa</taxon>
        <taxon>Ecdysozoa</taxon>
        <taxon>Nematoda</taxon>
        <taxon>Chromadorea</taxon>
        <taxon>Rhabditida</taxon>
        <taxon>Rhabditina</taxon>
        <taxon>Rhabditomorpha</taxon>
        <taxon>Rhabditoidea</taxon>
        <taxon>Rhabditidae</taxon>
        <taxon>Peloderinae</taxon>
        <taxon>Caenorhabditis</taxon>
    </lineage>
</organism>
<dbReference type="Proteomes" id="UP000829354">
    <property type="component" value="Chromosome V"/>
</dbReference>
<dbReference type="InterPro" id="IPR053079">
    <property type="entry name" value="SPS2_domain"/>
</dbReference>
<dbReference type="PANTHER" id="PTHR21662">
    <property type="entry name" value="RECEPTOR PROTEIN-TYROSINE KINASE"/>
    <property type="match status" value="1"/>
</dbReference>
<dbReference type="Gene3D" id="3.80.20.20">
    <property type="entry name" value="Receptor L-domain"/>
    <property type="match status" value="1"/>
</dbReference>
<dbReference type="InterPro" id="IPR036941">
    <property type="entry name" value="Rcpt_L-dom_sf"/>
</dbReference>
<feature type="domain" description="Receptor L-domain" evidence="1">
    <location>
        <begin position="160"/>
        <end position="254"/>
    </location>
</feature>
<reference evidence="2 3" key="1">
    <citation type="submission" date="2022-04" db="EMBL/GenBank/DDBJ databases">
        <title>Chromosome-level reference genomes for two strains of Caenorhabditis briggsae: an improved platform for comparative genomics.</title>
        <authorList>
            <person name="Stevens L."/>
            <person name="Andersen E."/>
        </authorList>
    </citation>
    <scope>NUCLEOTIDE SEQUENCE [LARGE SCALE GENOMIC DNA]</scope>
    <source>
        <strain evidence="2">VX34</strain>
        <tissue evidence="2">Whole-organism</tissue>
    </source>
</reference>
<dbReference type="SUPFAM" id="SSF52058">
    <property type="entry name" value="L domain-like"/>
    <property type="match status" value="1"/>
</dbReference>
<dbReference type="AlphaFoldDB" id="A0AAE9F4D4"/>
<sequence>MKQIGMENWKSTNCDIFLRLNDNFEKLYLPNLKSFPTEVSIEIFGSFCLSVEEISNFYSSPNVTLKNVPDQFCPFSNISIIQEERIYQENYPTIQLLKNQNLENVKFPKLHIAQLSYSVGIPIEFSLNHESLSKNPKICSEIMHQINTTDINFLLIDRKNCETIQKEFAKNYLVIDADSNLTEKELIPTFKNVKTIFGTIIISRTNLTSLKFLAGLESLECDDIPSDPDLNNPKNGLKLYKNFEMTEIGMINWTNTSCSVQIEMYANFSNFNVPNLKNFNSSDPNKNEIYIQYNYYGKSEDYVCFSLEETSNFYGAENVVMSYQNQKYCDHLSSTVFASSLQFSHNKNLMEIRLPNLKKVLGGYNPFVITGNNGNFANNSKFCCEIRHVLYNPPSNVPYVDRQTCGIFF</sequence>
<gene>
    <name evidence="2" type="ORF">L5515_007163</name>
</gene>
<name>A0AAE9F4D4_CAEBR</name>
<keyword evidence="3" id="KW-1185">Reference proteome</keyword>
<protein>
    <recommendedName>
        <fullName evidence="1">Receptor L-domain domain-containing protein</fullName>
    </recommendedName>
</protein>
<evidence type="ECO:0000313" key="3">
    <source>
        <dbReference type="Proteomes" id="UP000829354"/>
    </source>
</evidence>
<dbReference type="InterPro" id="IPR000494">
    <property type="entry name" value="Rcpt_L-dom"/>
</dbReference>
<evidence type="ECO:0000259" key="1">
    <source>
        <dbReference type="Pfam" id="PF01030"/>
    </source>
</evidence>
<proteinExistence type="predicted"/>
<evidence type="ECO:0000313" key="2">
    <source>
        <dbReference type="EMBL" id="UMM33840.1"/>
    </source>
</evidence>
<dbReference type="EMBL" id="CP092624">
    <property type="protein sequence ID" value="UMM33840.1"/>
    <property type="molecule type" value="Genomic_DNA"/>
</dbReference>
<dbReference type="PANTHER" id="PTHR21662:SF59">
    <property type="entry name" value="RECEPTOR PROTEIN-TYROSINE KINASE"/>
    <property type="match status" value="1"/>
</dbReference>
<accession>A0AAE9F4D4</accession>
<dbReference type="Pfam" id="PF01030">
    <property type="entry name" value="Recep_L_domain"/>
    <property type="match status" value="1"/>
</dbReference>